<keyword evidence="2" id="KW-1185">Reference proteome</keyword>
<dbReference type="AlphaFoldDB" id="A0A0B4FMT0"/>
<feature type="non-terminal residue" evidence="1">
    <location>
        <position position="1"/>
    </location>
</feature>
<evidence type="ECO:0000313" key="1">
    <source>
        <dbReference type="EMBL" id="KID67016.1"/>
    </source>
</evidence>
<name>A0A0B4FMT0_METAF</name>
<dbReference type="VEuPathDB" id="FungiDB:MAN_03774"/>
<proteinExistence type="predicted"/>
<evidence type="ECO:0000313" key="2">
    <source>
        <dbReference type="Proteomes" id="UP000031186"/>
    </source>
</evidence>
<accession>A0A0B4FMT0</accession>
<organism evidence="1 2">
    <name type="scientific">Metarhizium anisopliae (strain ARSEF 549)</name>
    <dbReference type="NCBI Taxonomy" id="3151832"/>
    <lineage>
        <taxon>Eukaryota</taxon>
        <taxon>Fungi</taxon>
        <taxon>Dikarya</taxon>
        <taxon>Ascomycota</taxon>
        <taxon>Pezizomycotina</taxon>
        <taxon>Sordariomycetes</taxon>
        <taxon>Hypocreomycetidae</taxon>
        <taxon>Hypocreales</taxon>
        <taxon>Clavicipitaceae</taxon>
        <taxon>Metarhizium</taxon>
    </lineage>
</organism>
<sequence length="190" mass="20883">MAYPIDNASLDLILRLQLEDAEGLLRGKHAIGEEPDVEFAAQLFKNDLEQLQTFISDNIMSRSIAQATMMDGDAIQASIDEEQQATYDREYATNFDSTNNPPRTYSSVPLIDDEMMGKLAVLFVGAGDLTTHAAHAESSSQERKQASCVQTTILDTVPAAKRMSRTLTRYVAPVPMIIVALVSLGCSRLR</sequence>
<gene>
    <name evidence="1" type="ORF">MAN_03774</name>
</gene>
<dbReference type="Proteomes" id="UP000031186">
    <property type="component" value="Unassembled WGS sequence"/>
</dbReference>
<dbReference type="HOGENOM" id="CLU_1428314_0_0_1"/>
<comment type="caution">
    <text evidence="1">The sequence shown here is derived from an EMBL/GenBank/DDBJ whole genome shotgun (WGS) entry which is preliminary data.</text>
</comment>
<reference evidence="1 2" key="1">
    <citation type="journal article" date="2014" name="Proc. Natl. Acad. Sci. U.S.A.">
        <title>Trajectory and genomic determinants of fungal-pathogen speciation and host adaptation.</title>
        <authorList>
            <person name="Hu X."/>
            <person name="Xiao G."/>
            <person name="Zheng P."/>
            <person name="Shang Y."/>
            <person name="Su Y."/>
            <person name="Zhang X."/>
            <person name="Liu X."/>
            <person name="Zhan S."/>
            <person name="St Leger R.J."/>
            <person name="Wang C."/>
        </authorList>
    </citation>
    <scope>NUCLEOTIDE SEQUENCE [LARGE SCALE GENOMIC DNA]</scope>
    <source>
        <strain evidence="1 2">ARSEF 549</strain>
    </source>
</reference>
<dbReference type="EMBL" id="AZNF01000004">
    <property type="protein sequence ID" value="KID67016.1"/>
    <property type="molecule type" value="Genomic_DNA"/>
</dbReference>
<protein>
    <submittedName>
        <fullName evidence="1">IBR finger domain protein</fullName>
    </submittedName>
</protein>